<feature type="transmembrane region" description="Helical" evidence="2">
    <location>
        <begin position="91"/>
        <end position="111"/>
    </location>
</feature>
<keyword evidence="2" id="KW-0472">Membrane</keyword>
<feature type="region of interest" description="Disordered" evidence="1">
    <location>
        <begin position="1"/>
        <end position="22"/>
    </location>
</feature>
<evidence type="ECO:0000256" key="2">
    <source>
        <dbReference type="SAM" id="Phobius"/>
    </source>
</evidence>
<evidence type="ECO:0000313" key="3">
    <source>
        <dbReference type="EMBL" id="CAB4136464.1"/>
    </source>
</evidence>
<accession>A0A6J5LPF8</accession>
<dbReference type="EMBL" id="LR796322">
    <property type="protein sequence ID" value="CAB4136464.1"/>
    <property type="molecule type" value="Genomic_DNA"/>
</dbReference>
<protein>
    <submittedName>
        <fullName evidence="3">COG5346 Predicted membrane protein</fullName>
    </submittedName>
</protein>
<feature type="compositionally biased region" description="Polar residues" evidence="1">
    <location>
        <begin position="13"/>
        <end position="22"/>
    </location>
</feature>
<proteinExistence type="predicted"/>
<keyword evidence="2" id="KW-0812">Transmembrane</keyword>
<evidence type="ECO:0000313" key="4">
    <source>
        <dbReference type="EMBL" id="CAB4151523.1"/>
    </source>
</evidence>
<dbReference type="EMBL" id="LR796554">
    <property type="protein sequence ID" value="CAB4151523.1"/>
    <property type="molecule type" value="Genomic_DNA"/>
</dbReference>
<keyword evidence="2" id="KW-1133">Transmembrane helix</keyword>
<gene>
    <name evidence="3" type="ORF">UFOVP304_56</name>
    <name evidence="4" type="ORF">UFOVP584_21</name>
</gene>
<reference evidence="3" key="1">
    <citation type="submission" date="2020-04" db="EMBL/GenBank/DDBJ databases">
        <authorList>
            <person name="Chiriac C."/>
            <person name="Salcher M."/>
            <person name="Ghai R."/>
            <person name="Kavagutti S V."/>
        </authorList>
    </citation>
    <scope>NUCLEOTIDE SEQUENCE</scope>
</reference>
<sequence length="144" mass="16429">MEKQTLSKKHTQVQHSNGKGIQQEQTEVFDDNLLPDASEIQALHTLDPNILEWLKERAEKEQEFRHSSHNKRNEIIDRNLKGEISTNKLGLTYAFLIIISGMGFSTFLIYLDHLITGTIFSGLTITYAAALFINKRNTEAAKQK</sequence>
<organism evidence="3">
    <name type="scientific">uncultured Caudovirales phage</name>
    <dbReference type="NCBI Taxonomy" id="2100421"/>
    <lineage>
        <taxon>Viruses</taxon>
        <taxon>Duplodnaviria</taxon>
        <taxon>Heunggongvirae</taxon>
        <taxon>Uroviricota</taxon>
        <taxon>Caudoviricetes</taxon>
        <taxon>Peduoviridae</taxon>
        <taxon>Maltschvirus</taxon>
        <taxon>Maltschvirus maltsch</taxon>
    </lineage>
</organism>
<name>A0A6J5LPF8_9CAUD</name>
<evidence type="ECO:0000256" key="1">
    <source>
        <dbReference type="SAM" id="MobiDB-lite"/>
    </source>
</evidence>
<feature type="transmembrane region" description="Helical" evidence="2">
    <location>
        <begin position="117"/>
        <end position="134"/>
    </location>
</feature>
<feature type="compositionally biased region" description="Basic residues" evidence="1">
    <location>
        <begin position="1"/>
        <end position="12"/>
    </location>
</feature>